<evidence type="ECO:0000313" key="2">
    <source>
        <dbReference type="EMBL" id="MEK7952703.1"/>
    </source>
</evidence>
<name>A0ABU9AYS1_9BACT</name>
<dbReference type="EMBL" id="JBBUKT010000008">
    <property type="protein sequence ID" value="MEK7952703.1"/>
    <property type="molecule type" value="Genomic_DNA"/>
</dbReference>
<accession>A0ABU9AYS1</accession>
<feature type="signal peptide" evidence="1">
    <location>
        <begin position="1"/>
        <end position="20"/>
    </location>
</feature>
<dbReference type="Gene3D" id="2.60.120.260">
    <property type="entry name" value="Galactose-binding domain-like"/>
    <property type="match status" value="1"/>
</dbReference>
<reference evidence="2 3" key="1">
    <citation type="submission" date="2024-04" db="EMBL/GenBank/DDBJ databases">
        <title>Luteolibacter sp. isolated from soil.</title>
        <authorList>
            <person name="An J."/>
        </authorList>
    </citation>
    <scope>NUCLEOTIDE SEQUENCE [LARGE SCALE GENOMIC DNA]</scope>
    <source>
        <strain evidence="2 3">Y139</strain>
    </source>
</reference>
<keyword evidence="1" id="KW-0732">Signal</keyword>
<dbReference type="Proteomes" id="UP001371305">
    <property type="component" value="Unassembled WGS sequence"/>
</dbReference>
<evidence type="ECO:0000256" key="1">
    <source>
        <dbReference type="SAM" id="SignalP"/>
    </source>
</evidence>
<evidence type="ECO:0008006" key="4">
    <source>
        <dbReference type="Google" id="ProtNLM"/>
    </source>
</evidence>
<proteinExistence type="predicted"/>
<comment type="caution">
    <text evidence="2">The sequence shown here is derived from an EMBL/GenBank/DDBJ whole genome shotgun (WGS) entry which is preliminary data.</text>
</comment>
<organism evidence="2 3">
    <name type="scientific">Luteolibacter soli</name>
    <dbReference type="NCBI Taxonomy" id="3135280"/>
    <lineage>
        <taxon>Bacteria</taxon>
        <taxon>Pseudomonadati</taxon>
        <taxon>Verrucomicrobiota</taxon>
        <taxon>Verrucomicrobiia</taxon>
        <taxon>Verrucomicrobiales</taxon>
        <taxon>Verrucomicrobiaceae</taxon>
        <taxon>Luteolibacter</taxon>
    </lineage>
</organism>
<sequence>MKLRHSPCLLLAALPATGLAAVSLPESEAALEIRAEDPVFRRQWALEELERVLGPKEWKALSNGPRSTFFRDMQGALLEELMFSGPLPEDPAKMLRIAEALWKEDRGGMADRNELTTAAAVALMYAKKDWPEDQADERYRYFRDSRKAGKLHPVFDTLATWEKRYVVSAGGNGGWAGPGGWGEDSLVWLRDHVKLPIKDYTGACWQAPYRLENVFGDSIHGSNYYAPFDKMIHAERVREVGGVCGSLSHYGATAARANGIPAITMGEPGHCAYAVRTARGEWTPAYSLSWERGLHTSLWGKTWTQLVLQEKVLDEKYATDRSSLHLWQARALKDKNPELAEKAYLLALKDQPLDQPLWSEYVTWLRDARKPAPLALKKVHDDVLAALADYPEAAWDVAQVIEAAMIEAVPADERIPFLLSFHNAIASHKGPVMWDLPKALDQQVKLLGKPGAELEFFEQVVSLQSKSDWLAPVVAWGSERFGKGGNTAWYEVLGRGLATGGSAGESTRKALRPAILAAAATNNVEAFQALAKAVATPDGPKLPALPPFPGELLSSGGLIRLSTTSNWDAPESHAAVLETRGGRLHTDSEVHPNVVVRLPKLGELSGIVVADASTGYNASRIVPIKVSISEDGQSWQEVFRSEKPGEPWRVDLAGKAPRASWVKVERDDNRKEVFHLSAIHVYGRRLQ</sequence>
<dbReference type="SUPFAM" id="SSF49785">
    <property type="entry name" value="Galactose-binding domain-like"/>
    <property type="match status" value="1"/>
</dbReference>
<protein>
    <recommendedName>
        <fullName evidence="4">F5/8 type C domain-containing protein</fullName>
    </recommendedName>
</protein>
<evidence type="ECO:0000313" key="3">
    <source>
        <dbReference type="Proteomes" id="UP001371305"/>
    </source>
</evidence>
<keyword evidence="3" id="KW-1185">Reference proteome</keyword>
<feature type="chain" id="PRO_5045099072" description="F5/8 type C domain-containing protein" evidence="1">
    <location>
        <begin position="21"/>
        <end position="687"/>
    </location>
</feature>
<dbReference type="InterPro" id="IPR008979">
    <property type="entry name" value="Galactose-bd-like_sf"/>
</dbReference>
<dbReference type="RefSeq" id="WP_341406459.1">
    <property type="nucleotide sequence ID" value="NZ_JBBUKT010000008.1"/>
</dbReference>
<gene>
    <name evidence="2" type="ORF">WKV53_19470</name>
</gene>